<gene>
    <name evidence="1" type="ORF">SS1G_02595</name>
</gene>
<protein>
    <submittedName>
        <fullName evidence="1">Uncharacterized protein</fullName>
    </submittedName>
</protein>
<accession>A7EBA9</accession>
<dbReference type="EMBL" id="CH476623">
    <property type="protein sequence ID" value="EDN99737.1"/>
    <property type="molecule type" value="Genomic_DNA"/>
</dbReference>
<name>A7EBA9_SCLS1</name>
<organism evidence="1 2">
    <name type="scientific">Sclerotinia sclerotiorum (strain ATCC 18683 / 1980 / Ss-1)</name>
    <name type="common">White mold</name>
    <name type="synonym">Whetzelinia sclerotiorum</name>
    <dbReference type="NCBI Taxonomy" id="665079"/>
    <lineage>
        <taxon>Eukaryota</taxon>
        <taxon>Fungi</taxon>
        <taxon>Dikarya</taxon>
        <taxon>Ascomycota</taxon>
        <taxon>Pezizomycotina</taxon>
        <taxon>Leotiomycetes</taxon>
        <taxon>Helotiales</taxon>
        <taxon>Sclerotiniaceae</taxon>
        <taxon>Sclerotinia</taxon>
    </lineage>
</organism>
<dbReference type="GeneID" id="5492135"/>
<keyword evidence="2" id="KW-1185">Reference proteome</keyword>
<dbReference type="RefSeq" id="XP_001596375.1">
    <property type="nucleotide sequence ID" value="XM_001596325.1"/>
</dbReference>
<sequence length="53" mass="6208">MTQEGIYKGNSREERIIGKVIRWQLGVRCDRSPGDRWHGERGAILIQRITWGK</sequence>
<evidence type="ECO:0000313" key="1">
    <source>
        <dbReference type="EMBL" id="EDN99737.1"/>
    </source>
</evidence>
<proteinExistence type="predicted"/>
<dbReference type="AlphaFoldDB" id="A7EBA9"/>
<dbReference type="HOGENOM" id="CLU_3070079_0_0_1"/>
<dbReference type="KEGG" id="ssl:SS1G_02595"/>
<reference evidence="2" key="1">
    <citation type="journal article" date="2011" name="PLoS Genet.">
        <title>Genomic analysis of the necrotrophic fungal pathogens Sclerotinia sclerotiorum and Botrytis cinerea.</title>
        <authorList>
            <person name="Amselem J."/>
            <person name="Cuomo C.A."/>
            <person name="van Kan J.A."/>
            <person name="Viaud M."/>
            <person name="Benito E.P."/>
            <person name="Couloux A."/>
            <person name="Coutinho P.M."/>
            <person name="de Vries R.P."/>
            <person name="Dyer P.S."/>
            <person name="Fillinger S."/>
            <person name="Fournier E."/>
            <person name="Gout L."/>
            <person name="Hahn M."/>
            <person name="Kohn L."/>
            <person name="Lapalu N."/>
            <person name="Plummer K.M."/>
            <person name="Pradier J.M."/>
            <person name="Quevillon E."/>
            <person name="Sharon A."/>
            <person name="Simon A."/>
            <person name="ten Have A."/>
            <person name="Tudzynski B."/>
            <person name="Tudzynski P."/>
            <person name="Wincker P."/>
            <person name="Andrew M."/>
            <person name="Anthouard V."/>
            <person name="Beever R.E."/>
            <person name="Beffa R."/>
            <person name="Benoit I."/>
            <person name="Bouzid O."/>
            <person name="Brault B."/>
            <person name="Chen Z."/>
            <person name="Choquer M."/>
            <person name="Collemare J."/>
            <person name="Cotton P."/>
            <person name="Danchin E.G."/>
            <person name="Da Silva C."/>
            <person name="Gautier A."/>
            <person name="Giraud C."/>
            <person name="Giraud T."/>
            <person name="Gonzalez C."/>
            <person name="Grossetete S."/>
            <person name="Guldener U."/>
            <person name="Henrissat B."/>
            <person name="Howlett B.J."/>
            <person name="Kodira C."/>
            <person name="Kretschmer M."/>
            <person name="Lappartient A."/>
            <person name="Leroch M."/>
            <person name="Levis C."/>
            <person name="Mauceli E."/>
            <person name="Neuveglise C."/>
            <person name="Oeser B."/>
            <person name="Pearson M."/>
            <person name="Poulain J."/>
            <person name="Poussereau N."/>
            <person name="Quesneville H."/>
            <person name="Rascle C."/>
            <person name="Schumacher J."/>
            <person name="Segurens B."/>
            <person name="Sexton A."/>
            <person name="Silva E."/>
            <person name="Sirven C."/>
            <person name="Soanes D.M."/>
            <person name="Talbot N.J."/>
            <person name="Templeton M."/>
            <person name="Yandava C."/>
            <person name="Yarden O."/>
            <person name="Zeng Q."/>
            <person name="Rollins J.A."/>
            <person name="Lebrun M.H."/>
            <person name="Dickman M."/>
        </authorList>
    </citation>
    <scope>NUCLEOTIDE SEQUENCE [LARGE SCALE GENOMIC DNA]</scope>
    <source>
        <strain evidence="2">ATCC 18683 / 1980 / Ss-1</strain>
    </source>
</reference>
<dbReference type="InParanoid" id="A7EBA9"/>
<dbReference type="Proteomes" id="UP000001312">
    <property type="component" value="Unassembled WGS sequence"/>
</dbReference>
<evidence type="ECO:0000313" key="2">
    <source>
        <dbReference type="Proteomes" id="UP000001312"/>
    </source>
</evidence>